<name>A0A023D3K8_ACIMT</name>
<dbReference type="AlphaFoldDB" id="A0A023D3K8"/>
<sequence length="82" mass="8994">MAEIETFPPRPGSDPRLEDLHAGLHEVMRLVELEHQILRQRLDGLLADSDGAKLLEGVVALSGCISHKLTGLLQTCREIGNL</sequence>
<gene>
    <name evidence="1" type="ORF">Amme_022_004</name>
</gene>
<proteinExistence type="predicted"/>
<dbReference type="EMBL" id="BAND01000022">
    <property type="protein sequence ID" value="GAJ28406.1"/>
    <property type="molecule type" value="Genomic_DNA"/>
</dbReference>
<dbReference type="RefSeq" id="WP_042056953.1">
    <property type="nucleotide sequence ID" value="NZ_BAND01000022.1"/>
</dbReference>
<accession>A0A023D3K8</accession>
<evidence type="ECO:0000313" key="2">
    <source>
        <dbReference type="Proteomes" id="UP000019760"/>
    </source>
</evidence>
<dbReference type="OrthoDB" id="7225887at2"/>
<reference evidence="1 2" key="2">
    <citation type="journal article" date="2014" name="FEMS Microbiol. Lett.">
        <title>Draft genomic DNA sequence of the facultatively methylotrophic bacterium Acidomonas methanolica type strain MB58.</title>
        <authorList>
            <person name="Higashiura N."/>
            <person name="Hadano H."/>
            <person name="Hirakawa H."/>
            <person name="Matsutani M."/>
            <person name="Takabe S."/>
            <person name="Matsushita K."/>
            <person name="Azuma Y."/>
        </authorList>
    </citation>
    <scope>NUCLEOTIDE SEQUENCE [LARGE SCALE GENOMIC DNA]</scope>
    <source>
        <strain evidence="1 2">MB58</strain>
    </source>
</reference>
<evidence type="ECO:0000313" key="1">
    <source>
        <dbReference type="EMBL" id="GAJ28406.1"/>
    </source>
</evidence>
<dbReference type="Proteomes" id="UP000019760">
    <property type="component" value="Unassembled WGS sequence"/>
</dbReference>
<comment type="caution">
    <text evidence="1">The sequence shown here is derived from an EMBL/GenBank/DDBJ whole genome shotgun (WGS) entry which is preliminary data.</text>
</comment>
<protein>
    <submittedName>
        <fullName evidence="1">Uncharacterized protein</fullName>
    </submittedName>
</protein>
<keyword evidence="2" id="KW-1185">Reference proteome</keyword>
<reference evidence="2" key="1">
    <citation type="journal article" date="2014" name="FEMS Microbiol. Lett.">
        <title>Draft Genomic DNA Sequence of the Facultatively Methylotrophic Bacterium Acidomonas methanolica type strain MB58.</title>
        <authorList>
            <person name="Higashiura N."/>
            <person name="Hadano H."/>
            <person name="Hirakawa H."/>
            <person name="Matsutani M."/>
            <person name="Takabe S."/>
            <person name="Matsushita K."/>
            <person name="Azuma Y."/>
        </authorList>
    </citation>
    <scope>NUCLEOTIDE SEQUENCE [LARGE SCALE GENOMIC DNA]</scope>
    <source>
        <strain evidence="2">MB58</strain>
    </source>
</reference>
<organism evidence="1 2">
    <name type="scientific">Acidomonas methanolica NBRC 104435</name>
    <dbReference type="NCBI Taxonomy" id="1231351"/>
    <lineage>
        <taxon>Bacteria</taxon>
        <taxon>Pseudomonadati</taxon>
        <taxon>Pseudomonadota</taxon>
        <taxon>Alphaproteobacteria</taxon>
        <taxon>Acetobacterales</taxon>
        <taxon>Acetobacteraceae</taxon>
        <taxon>Acidomonas</taxon>
    </lineage>
</organism>